<dbReference type="Proteomes" id="UP001189429">
    <property type="component" value="Unassembled WGS sequence"/>
</dbReference>
<keyword evidence="2" id="KW-1185">Reference proteome</keyword>
<proteinExistence type="predicted"/>
<comment type="caution">
    <text evidence="1">The sequence shown here is derived from an EMBL/GenBank/DDBJ whole genome shotgun (WGS) entry which is preliminary data.</text>
</comment>
<organism evidence="1 2">
    <name type="scientific">Prorocentrum cordatum</name>
    <dbReference type="NCBI Taxonomy" id="2364126"/>
    <lineage>
        <taxon>Eukaryota</taxon>
        <taxon>Sar</taxon>
        <taxon>Alveolata</taxon>
        <taxon>Dinophyceae</taxon>
        <taxon>Prorocentrales</taxon>
        <taxon>Prorocentraceae</taxon>
        <taxon>Prorocentrum</taxon>
    </lineage>
</organism>
<protein>
    <submittedName>
        <fullName evidence="1">Uncharacterized protein</fullName>
    </submittedName>
</protein>
<name>A0ABN9TCI7_9DINO</name>
<reference evidence="1" key="1">
    <citation type="submission" date="2023-10" db="EMBL/GenBank/DDBJ databases">
        <authorList>
            <person name="Chen Y."/>
            <person name="Shah S."/>
            <person name="Dougan E. K."/>
            <person name="Thang M."/>
            <person name="Chan C."/>
        </authorList>
    </citation>
    <scope>NUCLEOTIDE SEQUENCE [LARGE SCALE GENOMIC DNA]</scope>
</reference>
<accession>A0ABN9TCI7</accession>
<dbReference type="EMBL" id="CAUYUJ010014555">
    <property type="protein sequence ID" value="CAK0843158.1"/>
    <property type="molecule type" value="Genomic_DNA"/>
</dbReference>
<evidence type="ECO:0000313" key="2">
    <source>
        <dbReference type="Proteomes" id="UP001189429"/>
    </source>
</evidence>
<sequence>MADEQPRLRRELRQASVTFDPFVSLPRFVDDGTLETRLRWEATKPGRLKALLDANAGQPAHALLLQKIEELGLLAAAQREARLAGGRGAAPAGDAPHWAPFGGKDAAGLLFGLLARVGGAGG</sequence>
<gene>
    <name evidence="1" type="ORF">PCOR1329_LOCUS37591</name>
</gene>
<evidence type="ECO:0000313" key="1">
    <source>
        <dbReference type="EMBL" id="CAK0843158.1"/>
    </source>
</evidence>